<dbReference type="InterPro" id="IPR027417">
    <property type="entry name" value="P-loop_NTPase"/>
</dbReference>
<feature type="compositionally biased region" description="Polar residues" evidence="1">
    <location>
        <begin position="1"/>
        <end position="12"/>
    </location>
</feature>
<proteinExistence type="predicted"/>
<dbReference type="AlphaFoldDB" id="A0A3B0R6F5"/>
<name>A0A3B0R6F5_9ZZZZ</name>
<sequence length="265" mass="29798">MTNMDQDVSANETPPAPRKPRIALMGEFSAGKSTLSNLLLEDRALPEKVTATRLSPVWITYGTEPAYREDIDGTTEPVSIDDIESIPVFDTRAIHVSMPSEILGICDIIDMPGISDPNMSPEVWQRVLPEVDAILWCTHATQAWRQSEAAVWETIPEEIQQKSLLVVTRFDKLKTENDRKRVLRRIKMEVKDTFRNIFPMALIEALASRNEPEKWKTSGADAFTNELIDVVFEIAEKTGFVPKPAPAKVTVRRVRARNSAAIRSV</sequence>
<dbReference type="SUPFAM" id="SSF52540">
    <property type="entry name" value="P-loop containing nucleoside triphosphate hydrolases"/>
    <property type="match status" value="1"/>
</dbReference>
<feature type="domain" description="Dynamin N-terminal" evidence="2">
    <location>
        <begin position="22"/>
        <end position="168"/>
    </location>
</feature>
<dbReference type="EMBL" id="UOEG01000013">
    <property type="protein sequence ID" value="VAV87701.1"/>
    <property type="molecule type" value="Genomic_DNA"/>
</dbReference>
<dbReference type="Pfam" id="PF00350">
    <property type="entry name" value="Dynamin_N"/>
    <property type="match status" value="1"/>
</dbReference>
<dbReference type="PANTHER" id="PTHR43681">
    <property type="entry name" value="TRANSMEMBRANE GTPASE FZO"/>
    <property type="match status" value="1"/>
</dbReference>
<feature type="region of interest" description="Disordered" evidence="1">
    <location>
        <begin position="1"/>
        <end position="20"/>
    </location>
</feature>
<gene>
    <name evidence="3" type="ORF">MNBD_ALPHA07-1596</name>
</gene>
<organism evidence="3">
    <name type="scientific">hydrothermal vent metagenome</name>
    <dbReference type="NCBI Taxonomy" id="652676"/>
    <lineage>
        <taxon>unclassified sequences</taxon>
        <taxon>metagenomes</taxon>
        <taxon>ecological metagenomes</taxon>
    </lineage>
</organism>
<evidence type="ECO:0000259" key="2">
    <source>
        <dbReference type="Pfam" id="PF00350"/>
    </source>
</evidence>
<protein>
    <recommendedName>
        <fullName evidence="2">Dynamin N-terminal domain-containing protein</fullName>
    </recommendedName>
</protein>
<evidence type="ECO:0000256" key="1">
    <source>
        <dbReference type="SAM" id="MobiDB-lite"/>
    </source>
</evidence>
<evidence type="ECO:0000313" key="3">
    <source>
        <dbReference type="EMBL" id="VAV87701.1"/>
    </source>
</evidence>
<dbReference type="InterPro" id="IPR045063">
    <property type="entry name" value="Dynamin_N"/>
</dbReference>
<dbReference type="Gene3D" id="3.40.50.300">
    <property type="entry name" value="P-loop containing nucleotide triphosphate hydrolases"/>
    <property type="match status" value="1"/>
</dbReference>
<reference evidence="3" key="1">
    <citation type="submission" date="2018-06" db="EMBL/GenBank/DDBJ databases">
        <authorList>
            <person name="Zhirakovskaya E."/>
        </authorList>
    </citation>
    <scope>NUCLEOTIDE SEQUENCE</scope>
</reference>
<dbReference type="PANTHER" id="PTHR43681:SF1">
    <property type="entry name" value="SARCALUMENIN"/>
    <property type="match status" value="1"/>
</dbReference>
<dbReference type="InterPro" id="IPR051943">
    <property type="entry name" value="TRAFAC_Dynamin-like_GTPase"/>
</dbReference>
<accession>A0A3B0R6F5</accession>